<dbReference type="AlphaFoldDB" id="A0A9P0QPS6"/>
<dbReference type="InterPro" id="IPR032710">
    <property type="entry name" value="NTF2-like_dom_sf"/>
</dbReference>
<gene>
    <name evidence="2" type="ORF">CLIB1423_07S03774</name>
</gene>
<keyword evidence="3" id="KW-1185">Reference proteome</keyword>
<dbReference type="InterPro" id="IPR037401">
    <property type="entry name" value="SnoaL-like"/>
</dbReference>
<dbReference type="OrthoDB" id="2820488at2759"/>
<feature type="domain" description="SnoaL-like" evidence="1">
    <location>
        <begin position="5"/>
        <end position="104"/>
    </location>
</feature>
<evidence type="ECO:0000313" key="3">
    <source>
        <dbReference type="Proteomes" id="UP000837801"/>
    </source>
</evidence>
<organism evidence="2 3">
    <name type="scientific">[Candida] railenensis</name>
    <dbReference type="NCBI Taxonomy" id="45579"/>
    <lineage>
        <taxon>Eukaryota</taxon>
        <taxon>Fungi</taxon>
        <taxon>Dikarya</taxon>
        <taxon>Ascomycota</taxon>
        <taxon>Saccharomycotina</taxon>
        <taxon>Pichiomycetes</taxon>
        <taxon>Debaryomycetaceae</taxon>
        <taxon>Kurtzmaniella</taxon>
    </lineage>
</organism>
<protein>
    <recommendedName>
        <fullName evidence="1">SnoaL-like domain-containing protein</fullName>
    </recommendedName>
</protein>
<dbReference type="Gene3D" id="3.10.450.50">
    <property type="match status" value="1"/>
</dbReference>
<sequence>MFKAVEQLYERMNAGDLSNFVPLFTENFSSQRVGFPKRIGRKQWMEESFIPFLTSCPNIKFEILKTINGESETWVWSKISGLPGDQSKMSVDIYRIEDGKIAEHWDIQQDIAKE</sequence>
<dbReference type="SUPFAM" id="SSF54427">
    <property type="entry name" value="NTF2-like"/>
    <property type="match status" value="1"/>
</dbReference>
<reference evidence="2" key="1">
    <citation type="submission" date="2022-03" db="EMBL/GenBank/DDBJ databases">
        <authorList>
            <person name="Legras J.-L."/>
            <person name="Devillers H."/>
            <person name="Grondin C."/>
        </authorList>
    </citation>
    <scope>NUCLEOTIDE SEQUENCE</scope>
    <source>
        <strain evidence="2">CLIB 1423</strain>
    </source>
</reference>
<name>A0A9P0QPS6_9ASCO</name>
<accession>A0A9P0QPS6</accession>
<evidence type="ECO:0000259" key="1">
    <source>
        <dbReference type="Pfam" id="PF12680"/>
    </source>
</evidence>
<evidence type="ECO:0000313" key="2">
    <source>
        <dbReference type="EMBL" id="CAH2352622.1"/>
    </source>
</evidence>
<comment type="caution">
    <text evidence="2">The sequence shown here is derived from an EMBL/GenBank/DDBJ whole genome shotgun (WGS) entry which is preliminary data.</text>
</comment>
<proteinExistence type="predicted"/>
<dbReference type="Proteomes" id="UP000837801">
    <property type="component" value="Unassembled WGS sequence"/>
</dbReference>
<dbReference type="Pfam" id="PF12680">
    <property type="entry name" value="SnoaL_2"/>
    <property type="match status" value="1"/>
</dbReference>
<dbReference type="EMBL" id="CAKXYY010000007">
    <property type="protein sequence ID" value="CAH2352622.1"/>
    <property type="molecule type" value="Genomic_DNA"/>
</dbReference>